<evidence type="ECO:0000256" key="2">
    <source>
        <dbReference type="SAM" id="MobiDB-lite"/>
    </source>
</evidence>
<comment type="caution">
    <text evidence="4">The sequence shown here is derived from an EMBL/GenBank/DDBJ whole genome shotgun (WGS) entry which is preliminary data.</text>
</comment>
<dbReference type="OrthoDB" id="10051210at2759"/>
<dbReference type="EMBL" id="CAAE01014786">
    <property type="protein sequence ID" value="CAG06161.1"/>
    <property type="molecule type" value="Genomic_DNA"/>
</dbReference>
<protein>
    <submittedName>
        <fullName evidence="4">(spotted green pufferfish) hypothetical protein</fullName>
    </submittedName>
</protein>
<dbReference type="SMART" id="SM00343">
    <property type="entry name" value="ZnF_C2HC"/>
    <property type="match status" value="3"/>
</dbReference>
<dbReference type="AlphaFoldDB" id="Q4RZM1"/>
<name>Q4RZM1_TETNG</name>
<dbReference type="GO" id="GO:0008270">
    <property type="term" value="F:zinc ion binding"/>
    <property type="evidence" value="ECO:0007669"/>
    <property type="project" value="UniProtKB-KW"/>
</dbReference>
<keyword evidence="1" id="KW-0479">Metal-binding</keyword>
<feature type="compositionally biased region" description="Basic and acidic residues" evidence="2">
    <location>
        <begin position="76"/>
        <end position="89"/>
    </location>
</feature>
<reference evidence="4" key="2">
    <citation type="submission" date="2004-02" db="EMBL/GenBank/DDBJ databases">
        <authorList>
            <consortium name="Genoscope"/>
            <consortium name="Whitehead Institute Centre for Genome Research"/>
        </authorList>
    </citation>
    <scope>NUCLEOTIDE SEQUENCE</scope>
</reference>
<reference evidence="4" key="1">
    <citation type="journal article" date="2004" name="Nature">
        <title>Genome duplication in the teleost fish Tetraodon nigroviridis reveals the early vertebrate proto-karyotype.</title>
        <authorList>
            <person name="Jaillon O."/>
            <person name="Aury J.-M."/>
            <person name="Brunet F."/>
            <person name="Petit J.-L."/>
            <person name="Stange-Thomann N."/>
            <person name="Mauceli E."/>
            <person name="Bouneau L."/>
            <person name="Fischer C."/>
            <person name="Ozouf-Costaz C."/>
            <person name="Bernot A."/>
            <person name="Nicaud S."/>
            <person name="Jaffe D."/>
            <person name="Fisher S."/>
            <person name="Lutfalla G."/>
            <person name="Dossat C."/>
            <person name="Segurens B."/>
            <person name="Dasilva C."/>
            <person name="Salanoubat M."/>
            <person name="Levy M."/>
            <person name="Boudet N."/>
            <person name="Castellano S."/>
            <person name="Anthouard V."/>
            <person name="Jubin C."/>
            <person name="Castelli V."/>
            <person name="Katinka M."/>
            <person name="Vacherie B."/>
            <person name="Biemont C."/>
            <person name="Skalli Z."/>
            <person name="Cattolico L."/>
            <person name="Poulain J."/>
            <person name="De Berardinis V."/>
            <person name="Cruaud C."/>
            <person name="Duprat S."/>
            <person name="Brottier P."/>
            <person name="Coutanceau J.-P."/>
            <person name="Gouzy J."/>
            <person name="Parra G."/>
            <person name="Lardier G."/>
            <person name="Chapple C."/>
            <person name="McKernan K.J."/>
            <person name="McEwan P."/>
            <person name="Bosak S."/>
            <person name="Kellis M."/>
            <person name="Volff J.-N."/>
            <person name="Guigo R."/>
            <person name="Zody M.C."/>
            <person name="Mesirov J."/>
            <person name="Lindblad-Toh K."/>
            <person name="Birren B."/>
            <person name="Nusbaum C."/>
            <person name="Kahn D."/>
            <person name="Robinson-Rechavi M."/>
            <person name="Laudet V."/>
            <person name="Schachter V."/>
            <person name="Quetier F."/>
            <person name="Saurin W."/>
            <person name="Scarpelli C."/>
            <person name="Wincker P."/>
            <person name="Lander E.S."/>
            <person name="Weissenbach J."/>
            <person name="Roest Crollius H."/>
        </authorList>
    </citation>
    <scope>NUCLEOTIDE SEQUENCE [LARGE SCALE GENOMIC DNA]</scope>
</reference>
<dbReference type="PANTHER" id="PTHR47331">
    <property type="entry name" value="PHD-TYPE DOMAIN-CONTAINING PROTEIN"/>
    <property type="match status" value="1"/>
</dbReference>
<feature type="region of interest" description="Disordered" evidence="2">
    <location>
        <begin position="61"/>
        <end position="89"/>
    </location>
</feature>
<gene>
    <name evidence="4" type="ORF">GSTENG00026412001</name>
</gene>
<evidence type="ECO:0000313" key="4">
    <source>
        <dbReference type="EMBL" id="CAG06161.1"/>
    </source>
</evidence>
<organism evidence="4">
    <name type="scientific">Tetraodon nigroviridis</name>
    <name type="common">Spotted green pufferfish</name>
    <name type="synonym">Chelonodon nigroviridis</name>
    <dbReference type="NCBI Taxonomy" id="99883"/>
    <lineage>
        <taxon>Eukaryota</taxon>
        <taxon>Metazoa</taxon>
        <taxon>Chordata</taxon>
        <taxon>Craniata</taxon>
        <taxon>Vertebrata</taxon>
        <taxon>Euteleostomi</taxon>
        <taxon>Actinopterygii</taxon>
        <taxon>Neopterygii</taxon>
        <taxon>Teleostei</taxon>
        <taxon>Neoteleostei</taxon>
        <taxon>Acanthomorphata</taxon>
        <taxon>Eupercaria</taxon>
        <taxon>Tetraodontiformes</taxon>
        <taxon>Tetradontoidea</taxon>
        <taxon>Tetraodontidae</taxon>
        <taxon>Tetraodon</taxon>
    </lineage>
</organism>
<sequence>MKELEMQTSQCLQAKRNTQADCATPEVCDREVKQRPHGQAKQWYRQVLFTPPVHHRSSFVTPFPVNSTPLPPTSKDSNHQLHNRSEFKKRSLNDRHMYAREYGLCYGCLKPGHSVKECYYRHTYDPCKGRHPNRLHGKNYRKDGAEEDSAILAPGASKETRSFYQSHNKHYRDVREKINQHHGQHGQHGHHVQSTFMEKLSKWPKIKPTDIEGLKAMADFLNAFLQATPQVKGSEVFSNSEENQMLLQKIPKWLESRWNQQVSEVLMNGGDSPTFADFAKFVSREADMACNAVKYLYDFHPRIPREIKGKKATVFSPQNTAKSNNKQTQMNGKLRPPRPCTLCKKNTHQLHNCEFMKSSLEDRRIYVRDYWLCYGCLKPGHSVKECRHRHTCNVCKGRHPTCLHDENYRKDGPKEGSETIAPSI</sequence>
<dbReference type="InterPro" id="IPR001878">
    <property type="entry name" value="Znf_CCHC"/>
</dbReference>
<dbReference type="KEGG" id="tng:GSTEN00026412G001"/>
<keyword evidence="1" id="KW-0863">Zinc-finger</keyword>
<dbReference type="PROSITE" id="PS50158">
    <property type="entry name" value="ZF_CCHC"/>
    <property type="match status" value="2"/>
</dbReference>
<evidence type="ECO:0000259" key="3">
    <source>
        <dbReference type="PROSITE" id="PS50158"/>
    </source>
</evidence>
<dbReference type="PANTHER" id="PTHR47331:SF5">
    <property type="entry name" value="RIBONUCLEASE H"/>
    <property type="match status" value="1"/>
</dbReference>
<accession>Q4RZM1</accession>
<feature type="domain" description="CCHC-type" evidence="3">
    <location>
        <begin position="373"/>
        <end position="387"/>
    </location>
</feature>
<proteinExistence type="predicted"/>
<feature type="domain" description="CCHC-type" evidence="3">
    <location>
        <begin position="105"/>
        <end position="118"/>
    </location>
</feature>
<evidence type="ECO:0000256" key="1">
    <source>
        <dbReference type="PROSITE-ProRule" id="PRU00047"/>
    </source>
</evidence>
<dbReference type="GO" id="GO:0003676">
    <property type="term" value="F:nucleic acid binding"/>
    <property type="evidence" value="ECO:0007669"/>
    <property type="project" value="InterPro"/>
</dbReference>
<keyword evidence="1" id="KW-0862">Zinc</keyword>